<dbReference type="GO" id="GO:0008657">
    <property type="term" value="F:DNA topoisomerase type II (double strand cut, ATP-hydrolyzing) inhibitor activity"/>
    <property type="evidence" value="ECO:0007669"/>
    <property type="project" value="UniProtKB-UniRule"/>
</dbReference>
<gene>
    <name evidence="3" type="primary">yacG</name>
    <name evidence="4" type="ORF">BEN30_10500</name>
</gene>
<dbReference type="SUPFAM" id="SSF57716">
    <property type="entry name" value="Glucocorticoid receptor-like (DNA-binding domain)"/>
    <property type="match status" value="1"/>
</dbReference>
<dbReference type="Gene3D" id="3.30.50.10">
    <property type="entry name" value="Erythroid Transcription Factor GATA-1, subunit A"/>
    <property type="match status" value="1"/>
</dbReference>
<dbReference type="Proteomes" id="UP000095347">
    <property type="component" value="Unassembled WGS sequence"/>
</dbReference>
<protein>
    <recommendedName>
        <fullName evidence="3">DNA gyrase inhibitor YacG</fullName>
    </recommendedName>
</protein>
<evidence type="ECO:0000256" key="2">
    <source>
        <dbReference type="ARBA" id="ARBA00022833"/>
    </source>
</evidence>
<comment type="caution">
    <text evidence="4">The sequence shown here is derived from an EMBL/GenBank/DDBJ whole genome shotgun (WGS) entry which is preliminary data.</text>
</comment>
<evidence type="ECO:0000313" key="4">
    <source>
        <dbReference type="EMBL" id="OEJ67203.1"/>
    </source>
</evidence>
<dbReference type="Pfam" id="PF03884">
    <property type="entry name" value="YacG"/>
    <property type="match status" value="1"/>
</dbReference>
<keyword evidence="2 3" id="KW-0862">Zinc</keyword>
<name>A0A1E5Q7U7_9PROT</name>
<keyword evidence="5" id="KW-1185">Reference proteome</keyword>
<dbReference type="PANTHER" id="PTHR36150">
    <property type="entry name" value="DNA GYRASE INHIBITOR YACG"/>
    <property type="match status" value="1"/>
</dbReference>
<keyword evidence="1 3" id="KW-0479">Metal-binding</keyword>
<comment type="function">
    <text evidence="3">Inhibits all the catalytic activities of DNA gyrase by preventing its interaction with DNA. Acts by binding directly to the C-terminal domain of GyrB, which probably disrupts DNA binding by the gyrase.</text>
</comment>
<accession>A0A1E5Q7U7</accession>
<dbReference type="InterPro" id="IPR005584">
    <property type="entry name" value="DNA_gyrase_inhibitor_YacG"/>
</dbReference>
<feature type="binding site" evidence="3">
    <location>
        <position position="28"/>
    </location>
    <ligand>
        <name>Zn(2+)</name>
        <dbReference type="ChEBI" id="CHEBI:29105"/>
    </ligand>
</feature>
<feature type="binding site" evidence="3">
    <location>
        <position position="9"/>
    </location>
    <ligand>
        <name>Zn(2+)</name>
        <dbReference type="ChEBI" id="CHEBI:29105"/>
    </ligand>
</feature>
<organism evidence="4 5">
    <name type="scientific">Magnetovibrio blakemorei</name>
    <dbReference type="NCBI Taxonomy" id="28181"/>
    <lineage>
        <taxon>Bacteria</taxon>
        <taxon>Pseudomonadati</taxon>
        <taxon>Pseudomonadota</taxon>
        <taxon>Alphaproteobacteria</taxon>
        <taxon>Rhodospirillales</taxon>
        <taxon>Magnetovibrionaceae</taxon>
        <taxon>Magnetovibrio</taxon>
    </lineage>
</organism>
<reference evidence="5" key="1">
    <citation type="submission" date="2016-07" db="EMBL/GenBank/DDBJ databases">
        <authorList>
            <person name="Florea S."/>
            <person name="Webb J.S."/>
            <person name="Jaromczyk J."/>
            <person name="Schardl C.L."/>
        </authorList>
    </citation>
    <scope>NUCLEOTIDE SEQUENCE [LARGE SCALE GENOMIC DNA]</scope>
    <source>
        <strain evidence="5">MV-1</strain>
    </source>
</reference>
<dbReference type="AlphaFoldDB" id="A0A1E5Q7U7"/>
<dbReference type="OrthoDB" id="9809663at2"/>
<comment type="subunit">
    <text evidence="3">Interacts with GyrB.</text>
</comment>
<dbReference type="PANTHER" id="PTHR36150:SF1">
    <property type="entry name" value="DNA GYRASE INHIBITOR YACG"/>
    <property type="match status" value="1"/>
</dbReference>
<comment type="similarity">
    <text evidence="3">Belongs to the DNA gyrase inhibitor YacG family.</text>
</comment>
<comment type="cofactor">
    <cofactor evidence="3">
        <name>Zn(2+)</name>
        <dbReference type="ChEBI" id="CHEBI:29105"/>
    </cofactor>
    <text evidence="3">Binds 1 zinc ion.</text>
</comment>
<proteinExistence type="inferred from homology"/>
<feature type="binding site" evidence="3">
    <location>
        <position position="12"/>
    </location>
    <ligand>
        <name>Zn(2+)</name>
        <dbReference type="ChEBI" id="CHEBI:29105"/>
    </ligand>
</feature>
<dbReference type="InterPro" id="IPR013088">
    <property type="entry name" value="Znf_NHR/GATA"/>
</dbReference>
<sequence length="60" mass="6502">MAKNKGSKCPMCAKPTVPEYKPFCSKRCADLDLGKWLGDGYRVPTDEVAGAGDDTGYDED</sequence>
<evidence type="ECO:0000256" key="1">
    <source>
        <dbReference type="ARBA" id="ARBA00022723"/>
    </source>
</evidence>
<evidence type="ECO:0000256" key="3">
    <source>
        <dbReference type="HAMAP-Rule" id="MF_00649"/>
    </source>
</evidence>
<dbReference type="STRING" id="28181.BEN30_10500"/>
<evidence type="ECO:0000313" key="5">
    <source>
        <dbReference type="Proteomes" id="UP000095347"/>
    </source>
</evidence>
<dbReference type="GO" id="GO:0006355">
    <property type="term" value="P:regulation of DNA-templated transcription"/>
    <property type="evidence" value="ECO:0007669"/>
    <property type="project" value="InterPro"/>
</dbReference>
<feature type="binding site" evidence="3">
    <location>
        <position position="24"/>
    </location>
    <ligand>
        <name>Zn(2+)</name>
        <dbReference type="ChEBI" id="CHEBI:29105"/>
    </ligand>
</feature>
<dbReference type="EMBL" id="MCGG01000025">
    <property type="protein sequence ID" value="OEJ67203.1"/>
    <property type="molecule type" value="Genomic_DNA"/>
</dbReference>
<dbReference type="HAMAP" id="MF_00649">
    <property type="entry name" value="DNA_gyrase_inhibitor_YacG"/>
    <property type="match status" value="1"/>
</dbReference>
<dbReference type="GO" id="GO:0008270">
    <property type="term" value="F:zinc ion binding"/>
    <property type="evidence" value="ECO:0007669"/>
    <property type="project" value="UniProtKB-UniRule"/>
</dbReference>